<feature type="region of interest" description="Disordered" evidence="2">
    <location>
        <begin position="150"/>
        <end position="192"/>
    </location>
</feature>
<sequence length="462" mass="50444">MPSPYNDYYSTAYHGSQGHIDDRSLLSLDLDRDGYDALQLPEPAKAATPTRPALSARLMSTWSNAQPAAAALSRKGSVLHSRAKSLAGFMPKLNASTTTSTPERFDDGQQRQSVFSNLFSGESAPIRLGVPLSPTKEKEEMDFVMEYKSSFTERPTGPRRRSSAFIPASTNTTSPSTKSSWFSRKSSVPASPPRIQEEADELLTLNLNTALFPHGPADPLSPHAFNDLLLNATSLLTRMQTAYKDKVEYIASIQPEIDAQAEEAEEAETRAQHLKLQLEELSRKSEEQNQAMREMAAMLAEEKMRNVESRSVKLVRRGSAEQADEDDTPRRAKRSSGGSGSDSGFESDVDYADSVISGGGRETPTMVLTPAYDGQEWDLGTSALGYHGLRNETQASRPSMRDLPGTTIFSARRAGSGGSGEGAAWDTVDALRGENKDLRRRVEGMEREMQGVIDLVGATIRG</sequence>
<dbReference type="EMBL" id="JAUTXT010000024">
    <property type="protein sequence ID" value="KAK3673590.1"/>
    <property type="molecule type" value="Genomic_DNA"/>
</dbReference>
<evidence type="ECO:0000313" key="4">
    <source>
        <dbReference type="Proteomes" id="UP001274830"/>
    </source>
</evidence>
<dbReference type="AlphaFoldDB" id="A0AAE0WKX0"/>
<feature type="region of interest" description="Disordered" evidence="2">
    <location>
        <begin position="303"/>
        <end position="362"/>
    </location>
</feature>
<accession>A0AAE0WKX0</accession>
<feature type="coiled-coil region" evidence="1">
    <location>
        <begin position="257"/>
        <end position="298"/>
    </location>
</feature>
<evidence type="ECO:0000256" key="2">
    <source>
        <dbReference type="SAM" id="MobiDB-lite"/>
    </source>
</evidence>
<feature type="compositionally biased region" description="Low complexity" evidence="2">
    <location>
        <begin position="169"/>
        <end position="187"/>
    </location>
</feature>
<dbReference type="Proteomes" id="UP001274830">
    <property type="component" value="Unassembled WGS sequence"/>
</dbReference>
<reference evidence="3" key="1">
    <citation type="submission" date="2023-07" db="EMBL/GenBank/DDBJ databases">
        <title>Black Yeasts Isolated from many extreme environments.</title>
        <authorList>
            <person name="Coleine C."/>
            <person name="Stajich J.E."/>
            <person name="Selbmann L."/>
        </authorList>
    </citation>
    <scope>NUCLEOTIDE SEQUENCE</scope>
    <source>
        <strain evidence="3">CCFEE 5485</strain>
    </source>
</reference>
<feature type="coiled-coil region" evidence="1">
    <location>
        <begin position="428"/>
        <end position="455"/>
    </location>
</feature>
<evidence type="ECO:0000313" key="3">
    <source>
        <dbReference type="EMBL" id="KAK3673590.1"/>
    </source>
</evidence>
<proteinExistence type="predicted"/>
<evidence type="ECO:0000256" key="1">
    <source>
        <dbReference type="SAM" id="Coils"/>
    </source>
</evidence>
<organism evidence="3 4">
    <name type="scientific">Recurvomyces mirabilis</name>
    <dbReference type="NCBI Taxonomy" id="574656"/>
    <lineage>
        <taxon>Eukaryota</taxon>
        <taxon>Fungi</taxon>
        <taxon>Dikarya</taxon>
        <taxon>Ascomycota</taxon>
        <taxon>Pezizomycotina</taxon>
        <taxon>Dothideomycetes</taxon>
        <taxon>Dothideomycetidae</taxon>
        <taxon>Mycosphaerellales</taxon>
        <taxon>Teratosphaeriaceae</taxon>
        <taxon>Recurvomyces</taxon>
    </lineage>
</organism>
<name>A0AAE0WKX0_9PEZI</name>
<protein>
    <submittedName>
        <fullName evidence="3">Uncharacterized protein</fullName>
    </submittedName>
</protein>
<keyword evidence="1" id="KW-0175">Coiled coil</keyword>
<comment type="caution">
    <text evidence="3">The sequence shown here is derived from an EMBL/GenBank/DDBJ whole genome shotgun (WGS) entry which is preliminary data.</text>
</comment>
<keyword evidence="4" id="KW-1185">Reference proteome</keyword>
<gene>
    <name evidence="3" type="ORF">LTR78_006495</name>
</gene>